<evidence type="ECO:0000259" key="1">
    <source>
        <dbReference type="PROSITE" id="PS50943"/>
    </source>
</evidence>
<dbReference type="Proteomes" id="UP000013047">
    <property type="component" value="Unassembled WGS sequence"/>
</dbReference>
<dbReference type="Gene3D" id="1.10.260.40">
    <property type="entry name" value="lambda repressor-like DNA-binding domains"/>
    <property type="match status" value="1"/>
</dbReference>
<comment type="caution">
    <text evidence="2">The sequence shown here is derived from an EMBL/GenBank/DDBJ whole genome shotgun (WGS) entry which is preliminary data.</text>
</comment>
<name>N6Z070_9RHOO</name>
<dbReference type="AlphaFoldDB" id="N6Z070"/>
<accession>N6Z070</accession>
<keyword evidence="3" id="KW-1185">Reference proteome</keyword>
<dbReference type="PROSITE" id="PS50943">
    <property type="entry name" value="HTH_CROC1"/>
    <property type="match status" value="1"/>
</dbReference>
<reference evidence="2 3" key="1">
    <citation type="submission" date="2012-09" db="EMBL/GenBank/DDBJ databases">
        <title>Draft Genome Sequences of 6 Strains from Genus Thauera.</title>
        <authorList>
            <person name="Liu B."/>
            <person name="Shapleigh J.P."/>
            <person name="Frostegard A.H."/>
        </authorList>
    </citation>
    <scope>NUCLEOTIDE SEQUENCE [LARGE SCALE GENOMIC DNA]</scope>
    <source>
        <strain evidence="2 3">B4P</strain>
    </source>
</reference>
<dbReference type="SUPFAM" id="SSF47413">
    <property type="entry name" value="lambda repressor-like DNA-binding domains"/>
    <property type="match status" value="1"/>
</dbReference>
<dbReference type="SMART" id="SM00530">
    <property type="entry name" value="HTH_XRE"/>
    <property type="match status" value="1"/>
</dbReference>
<evidence type="ECO:0000313" key="3">
    <source>
        <dbReference type="Proteomes" id="UP000013047"/>
    </source>
</evidence>
<dbReference type="EMBL" id="AMXF01000056">
    <property type="protein sequence ID" value="ENO97255.1"/>
    <property type="molecule type" value="Genomic_DNA"/>
</dbReference>
<evidence type="ECO:0000313" key="2">
    <source>
        <dbReference type="EMBL" id="ENO97255.1"/>
    </source>
</evidence>
<dbReference type="OrthoDB" id="2736385at2"/>
<dbReference type="GO" id="GO:0003677">
    <property type="term" value="F:DNA binding"/>
    <property type="evidence" value="ECO:0007669"/>
    <property type="project" value="InterPro"/>
</dbReference>
<dbReference type="RefSeq" id="WP_004361746.1">
    <property type="nucleotide sequence ID" value="NZ_AMXF01000056.1"/>
</dbReference>
<dbReference type="InterPro" id="IPR010982">
    <property type="entry name" value="Lambda_DNA-bd_dom_sf"/>
</dbReference>
<feature type="domain" description="HTH cro/C1-type" evidence="1">
    <location>
        <begin position="43"/>
        <end position="101"/>
    </location>
</feature>
<dbReference type="CDD" id="cd00093">
    <property type="entry name" value="HTH_XRE"/>
    <property type="match status" value="1"/>
</dbReference>
<dbReference type="InterPro" id="IPR001387">
    <property type="entry name" value="Cro/C1-type_HTH"/>
</dbReference>
<proteinExistence type="predicted"/>
<gene>
    <name evidence="2" type="ORF">C667_09768</name>
</gene>
<organism evidence="2 3">
    <name type="scientific">Thauera phenylacetica B4P</name>
    <dbReference type="NCBI Taxonomy" id="1234382"/>
    <lineage>
        <taxon>Bacteria</taxon>
        <taxon>Pseudomonadati</taxon>
        <taxon>Pseudomonadota</taxon>
        <taxon>Betaproteobacteria</taxon>
        <taxon>Rhodocyclales</taxon>
        <taxon>Zoogloeaceae</taxon>
        <taxon>Thauera</taxon>
    </lineage>
</organism>
<sequence length="110" mass="12180">MSEKYNPVAFDPRTFAEEAGKRDPAFREAYEGMADEFAALAELLRARTRAGLTQTELAERMGVSQPVVARIEGSIGSRKHAPSLATLRKYADACGQRLVIRFEPKQEHAA</sequence>
<protein>
    <submittedName>
        <fullName evidence="2">XRE family transcriptional regulator</fullName>
    </submittedName>
</protein>
<dbReference type="Pfam" id="PF01381">
    <property type="entry name" value="HTH_3"/>
    <property type="match status" value="1"/>
</dbReference>